<dbReference type="Proteomes" id="UP000197334">
    <property type="component" value="Unassembled WGS sequence"/>
</dbReference>
<protein>
    <submittedName>
        <fullName evidence="3">Glycosyltransferase</fullName>
    </submittedName>
</protein>
<dbReference type="InterPro" id="IPR001173">
    <property type="entry name" value="Glyco_trans_2-like"/>
</dbReference>
<sequence length="260" mass="29338">MISANIITFNEEANIADCIASVRQVCDDIVVVDSGSQDRTTAIAHELGAQVVQQAYLGDGIQKNIALAHVKYDWVLSLDADERLTPEMVEAIRQLDLSATEHDAFAFRRRNMIGSRWIRVCGWYPDYCIRLYNRHHARFADVKQHASIGASNPKRLNADIVHYSFANLGQLFAKPGRNFSGRAAKIMFQKGKRANAFSPFTHGLNAFIRKYIFQRGFMGGVDGMTVAISAGLNSYLKYAKLLEYQRDPKVLEAEDFKKVW</sequence>
<proteinExistence type="inferred from homology"/>
<dbReference type="PANTHER" id="PTHR43630">
    <property type="entry name" value="POLY-BETA-1,6-N-ACETYL-D-GLUCOSAMINE SYNTHASE"/>
    <property type="match status" value="1"/>
</dbReference>
<dbReference type="EMBL" id="JPUA01000001">
    <property type="protein sequence ID" value="OWV31608.1"/>
    <property type="molecule type" value="Genomic_DNA"/>
</dbReference>
<organism evidence="3 4">
    <name type="scientific">Halomonas campaniensis</name>
    <dbReference type="NCBI Taxonomy" id="213554"/>
    <lineage>
        <taxon>Bacteria</taxon>
        <taxon>Pseudomonadati</taxon>
        <taxon>Pseudomonadota</taxon>
        <taxon>Gammaproteobacteria</taxon>
        <taxon>Oceanospirillales</taxon>
        <taxon>Halomonadaceae</taxon>
        <taxon>Halomonas</taxon>
    </lineage>
</organism>
<dbReference type="SUPFAM" id="SSF53448">
    <property type="entry name" value="Nucleotide-diphospho-sugar transferases"/>
    <property type="match status" value="1"/>
</dbReference>
<dbReference type="GO" id="GO:0016740">
    <property type="term" value="F:transferase activity"/>
    <property type="evidence" value="ECO:0007669"/>
    <property type="project" value="UniProtKB-KW"/>
</dbReference>
<dbReference type="InterPro" id="IPR029044">
    <property type="entry name" value="Nucleotide-diphossugar_trans"/>
</dbReference>
<evidence type="ECO:0000313" key="3">
    <source>
        <dbReference type="EMBL" id="OWV31608.1"/>
    </source>
</evidence>
<evidence type="ECO:0000313" key="4">
    <source>
        <dbReference type="Proteomes" id="UP000197334"/>
    </source>
</evidence>
<evidence type="ECO:0000256" key="1">
    <source>
        <dbReference type="ARBA" id="ARBA00038494"/>
    </source>
</evidence>
<gene>
    <name evidence="3" type="ORF">JI62_00145</name>
</gene>
<dbReference type="PANTHER" id="PTHR43630:SF2">
    <property type="entry name" value="GLYCOSYLTRANSFERASE"/>
    <property type="match status" value="1"/>
</dbReference>
<feature type="domain" description="Glycosyltransferase 2-like" evidence="2">
    <location>
        <begin position="6"/>
        <end position="93"/>
    </location>
</feature>
<dbReference type="Pfam" id="PF00535">
    <property type="entry name" value="Glycos_transf_2"/>
    <property type="match status" value="1"/>
</dbReference>
<comment type="similarity">
    <text evidence="1">Belongs to the glycosyltransferase 2 family. WaaE/KdtX subfamily.</text>
</comment>
<name>A0A246S789_9GAMM</name>
<accession>A0A246S789</accession>
<reference evidence="3 4" key="1">
    <citation type="submission" date="2014-08" db="EMBL/GenBank/DDBJ databases">
        <title>Draft genome sequence of a novel L-asparaginase producing marine bacterium, Halomonas campaniensis.</title>
        <authorList>
            <person name="Sundarakrishnan B."/>
            <person name="Moushumi Priya A."/>
            <person name="Raman G."/>
            <person name="Sakthivel N."/>
            <person name="Park S."/>
            <person name="Jayachandran S."/>
        </authorList>
    </citation>
    <scope>NUCLEOTIDE SEQUENCE [LARGE SCALE GENOMIC DNA]</scope>
    <source>
        <strain evidence="3 4">SK03</strain>
    </source>
</reference>
<keyword evidence="4" id="KW-1185">Reference proteome</keyword>
<comment type="caution">
    <text evidence="3">The sequence shown here is derived from an EMBL/GenBank/DDBJ whole genome shotgun (WGS) entry which is preliminary data.</text>
</comment>
<evidence type="ECO:0000259" key="2">
    <source>
        <dbReference type="Pfam" id="PF00535"/>
    </source>
</evidence>
<dbReference type="Gene3D" id="3.90.550.10">
    <property type="entry name" value="Spore Coat Polysaccharide Biosynthesis Protein SpsA, Chain A"/>
    <property type="match status" value="1"/>
</dbReference>
<dbReference type="OrthoDB" id="9815923at2"/>
<dbReference type="CDD" id="cd02511">
    <property type="entry name" value="Beta4Glucosyltransferase"/>
    <property type="match status" value="1"/>
</dbReference>
<dbReference type="AlphaFoldDB" id="A0A246S789"/>
<keyword evidence="3" id="KW-0808">Transferase</keyword>